<dbReference type="AlphaFoldDB" id="A0A919PGN1"/>
<evidence type="ECO:0000256" key="1">
    <source>
        <dbReference type="SAM" id="MobiDB-lite"/>
    </source>
</evidence>
<proteinExistence type="predicted"/>
<accession>A0A919PGN1</accession>
<feature type="compositionally biased region" description="Basic and acidic residues" evidence="1">
    <location>
        <begin position="40"/>
        <end position="49"/>
    </location>
</feature>
<sequence length="104" mass="10759">MAAACEAATGGGALDGKWRRRARRFPATAREAASGSPPTHSDRCGRRDPVPPAAPANHSCYAASGCGAHPQPDPSDSVAGELSLPPCPARGYFKDCIQSRNSRA</sequence>
<evidence type="ECO:0000313" key="2">
    <source>
        <dbReference type="EMBL" id="GIG43837.1"/>
    </source>
</evidence>
<protein>
    <submittedName>
        <fullName evidence="2">Uncharacterized protein</fullName>
    </submittedName>
</protein>
<reference evidence="2" key="1">
    <citation type="submission" date="2021-01" db="EMBL/GenBank/DDBJ databases">
        <title>Whole genome shotgun sequence of Dactylosporangium siamense NBRC 106093.</title>
        <authorList>
            <person name="Komaki H."/>
            <person name="Tamura T."/>
        </authorList>
    </citation>
    <scope>NUCLEOTIDE SEQUENCE</scope>
    <source>
        <strain evidence="2">NBRC 106093</strain>
    </source>
</reference>
<feature type="region of interest" description="Disordered" evidence="1">
    <location>
        <begin position="1"/>
        <end position="51"/>
    </location>
</feature>
<comment type="caution">
    <text evidence="2">The sequence shown here is derived from an EMBL/GenBank/DDBJ whole genome shotgun (WGS) entry which is preliminary data.</text>
</comment>
<gene>
    <name evidence="2" type="ORF">Dsi01nite_018780</name>
</gene>
<name>A0A919PGN1_9ACTN</name>
<organism evidence="2 3">
    <name type="scientific">Dactylosporangium siamense</name>
    <dbReference type="NCBI Taxonomy" id="685454"/>
    <lineage>
        <taxon>Bacteria</taxon>
        <taxon>Bacillati</taxon>
        <taxon>Actinomycetota</taxon>
        <taxon>Actinomycetes</taxon>
        <taxon>Micromonosporales</taxon>
        <taxon>Micromonosporaceae</taxon>
        <taxon>Dactylosporangium</taxon>
    </lineage>
</organism>
<dbReference type="EMBL" id="BONQ01000028">
    <property type="protein sequence ID" value="GIG43837.1"/>
    <property type="molecule type" value="Genomic_DNA"/>
</dbReference>
<keyword evidence="3" id="KW-1185">Reference proteome</keyword>
<dbReference type="Proteomes" id="UP000660611">
    <property type="component" value="Unassembled WGS sequence"/>
</dbReference>
<evidence type="ECO:0000313" key="3">
    <source>
        <dbReference type="Proteomes" id="UP000660611"/>
    </source>
</evidence>